<dbReference type="InterPro" id="IPR012993">
    <property type="entry name" value="UME"/>
</dbReference>
<organism evidence="4">
    <name type="scientific">Anisakis simplex</name>
    <name type="common">Herring worm</name>
    <dbReference type="NCBI Taxonomy" id="6269"/>
    <lineage>
        <taxon>Eukaryota</taxon>
        <taxon>Metazoa</taxon>
        <taxon>Ecdysozoa</taxon>
        <taxon>Nematoda</taxon>
        <taxon>Chromadorea</taxon>
        <taxon>Rhabditida</taxon>
        <taxon>Spirurina</taxon>
        <taxon>Ascaridomorpha</taxon>
        <taxon>Ascaridoidea</taxon>
        <taxon>Anisakidae</taxon>
        <taxon>Anisakis</taxon>
        <taxon>Anisakis simplex complex</taxon>
    </lineage>
</organism>
<dbReference type="EMBL" id="UYRR01008461">
    <property type="protein sequence ID" value="VDK24319.1"/>
    <property type="molecule type" value="Genomic_DNA"/>
</dbReference>
<feature type="domain" description="UME" evidence="1">
    <location>
        <begin position="25"/>
        <end position="123"/>
    </location>
</feature>
<name>A0A0M3JBB7_ANISI</name>
<dbReference type="Pfam" id="PF08064">
    <property type="entry name" value="UME"/>
    <property type="match status" value="1"/>
</dbReference>
<dbReference type="AlphaFoldDB" id="A0A0M3JBB7"/>
<proteinExistence type="predicted"/>
<evidence type="ECO:0000313" key="3">
    <source>
        <dbReference type="Proteomes" id="UP000267096"/>
    </source>
</evidence>
<dbReference type="WBParaSite" id="ASIM_0000489101-mRNA-1">
    <property type="protein sequence ID" value="ASIM_0000489101-mRNA-1"/>
    <property type="gene ID" value="ASIM_0000489101"/>
</dbReference>
<dbReference type="Proteomes" id="UP000267096">
    <property type="component" value="Unassembled WGS sequence"/>
</dbReference>
<evidence type="ECO:0000313" key="2">
    <source>
        <dbReference type="EMBL" id="VDK24319.1"/>
    </source>
</evidence>
<keyword evidence="3" id="KW-1185">Reference proteome</keyword>
<protein>
    <submittedName>
        <fullName evidence="4">Non-specific serine/threonine protein kinase</fullName>
    </submittedName>
</protein>
<evidence type="ECO:0000259" key="1">
    <source>
        <dbReference type="Pfam" id="PF08064"/>
    </source>
</evidence>
<dbReference type="GO" id="GO:0004674">
    <property type="term" value="F:protein serine/threonine kinase activity"/>
    <property type="evidence" value="ECO:0007669"/>
    <property type="project" value="InterPro"/>
</dbReference>
<gene>
    <name evidence="2" type="ORF">ASIM_LOCUS4701</name>
</gene>
<reference evidence="4" key="1">
    <citation type="submission" date="2017-02" db="UniProtKB">
        <authorList>
            <consortium name="WormBaseParasite"/>
        </authorList>
    </citation>
    <scope>IDENTIFICATION</scope>
</reference>
<reference evidence="2 3" key="2">
    <citation type="submission" date="2018-11" db="EMBL/GenBank/DDBJ databases">
        <authorList>
            <consortium name="Pathogen Informatics"/>
        </authorList>
    </citation>
    <scope>NUCLEOTIDE SEQUENCE [LARGE SCALE GENOMIC DNA]</scope>
</reference>
<accession>A0A0M3JBB7</accession>
<sequence length="145" mass="16508">MDHLKRLSKIVNGDNSIAPFTLTSFIEQRYLGVLLRFRPTFSDDRFYSKRSTIALSLCHMMQIIHDEGTNFLDTTATKMLAVLRVLTPLGHLSIAPWRTFIETLSDETLLALLPQILVSVAPLLKFTEARAILVFIFTTKRLQLS</sequence>
<evidence type="ECO:0000313" key="4">
    <source>
        <dbReference type="WBParaSite" id="ASIM_0000489101-mRNA-1"/>
    </source>
</evidence>